<reference evidence="2" key="2">
    <citation type="submission" date="2021-12" db="EMBL/GenBank/DDBJ databases">
        <title>Resequencing data analysis of finger millet.</title>
        <authorList>
            <person name="Hatakeyama M."/>
            <person name="Aluri S."/>
            <person name="Balachadran M.T."/>
            <person name="Sivarajan S.R."/>
            <person name="Poveda L."/>
            <person name="Shimizu-Inatsugi R."/>
            <person name="Schlapbach R."/>
            <person name="Sreeman S.M."/>
            <person name="Shimizu K.K."/>
        </authorList>
    </citation>
    <scope>NUCLEOTIDE SEQUENCE</scope>
</reference>
<evidence type="ECO:0000313" key="2">
    <source>
        <dbReference type="EMBL" id="GJN19846.1"/>
    </source>
</evidence>
<dbReference type="AlphaFoldDB" id="A0AAV5ECB6"/>
<evidence type="ECO:0000256" key="1">
    <source>
        <dbReference type="SAM" id="MobiDB-lite"/>
    </source>
</evidence>
<proteinExistence type="predicted"/>
<accession>A0AAV5ECB6</accession>
<comment type="caution">
    <text evidence="2">The sequence shown here is derived from an EMBL/GenBank/DDBJ whole genome shotgun (WGS) entry which is preliminary data.</text>
</comment>
<reference evidence="2" key="1">
    <citation type="journal article" date="2018" name="DNA Res.">
        <title>Multiple hybrid de novo genome assembly of finger millet, an orphan allotetraploid crop.</title>
        <authorList>
            <person name="Hatakeyama M."/>
            <person name="Aluri S."/>
            <person name="Balachadran M.T."/>
            <person name="Sivarajan S.R."/>
            <person name="Patrignani A."/>
            <person name="Gruter S."/>
            <person name="Poveda L."/>
            <person name="Shimizu-Inatsugi R."/>
            <person name="Baeten J."/>
            <person name="Francoijs K.J."/>
            <person name="Nataraja K.N."/>
            <person name="Reddy Y.A.N."/>
            <person name="Phadnis S."/>
            <person name="Ravikumar R.L."/>
            <person name="Schlapbach R."/>
            <person name="Sreeman S.M."/>
            <person name="Shimizu K.K."/>
        </authorList>
    </citation>
    <scope>NUCLEOTIDE SEQUENCE</scope>
</reference>
<dbReference type="Proteomes" id="UP001054889">
    <property type="component" value="Unassembled WGS sequence"/>
</dbReference>
<gene>
    <name evidence="2" type="primary">gb07159</name>
    <name evidence="2" type="ORF">PR202_gb07159</name>
</gene>
<feature type="compositionally biased region" description="Polar residues" evidence="1">
    <location>
        <begin position="136"/>
        <end position="146"/>
    </location>
</feature>
<feature type="compositionally biased region" description="Polar residues" evidence="1">
    <location>
        <begin position="107"/>
        <end position="116"/>
    </location>
</feature>
<dbReference type="EMBL" id="BQKI01000074">
    <property type="protein sequence ID" value="GJN19846.1"/>
    <property type="molecule type" value="Genomic_DNA"/>
</dbReference>
<feature type="region of interest" description="Disordered" evidence="1">
    <location>
        <begin position="100"/>
        <end position="158"/>
    </location>
</feature>
<organism evidence="2 3">
    <name type="scientific">Eleusine coracana subsp. coracana</name>
    <dbReference type="NCBI Taxonomy" id="191504"/>
    <lineage>
        <taxon>Eukaryota</taxon>
        <taxon>Viridiplantae</taxon>
        <taxon>Streptophyta</taxon>
        <taxon>Embryophyta</taxon>
        <taxon>Tracheophyta</taxon>
        <taxon>Spermatophyta</taxon>
        <taxon>Magnoliopsida</taxon>
        <taxon>Liliopsida</taxon>
        <taxon>Poales</taxon>
        <taxon>Poaceae</taxon>
        <taxon>PACMAD clade</taxon>
        <taxon>Chloridoideae</taxon>
        <taxon>Cynodonteae</taxon>
        <taxon>Eleusininae</taxon>
        <taxon>Eleusine</taxon>
    </lineage>
</organism>
<protein>
    <recommendedName>
        <fullName evidence="4">Protein FAR1-RELATED SEQUENCE</fullName>
    </recommendedName>
</protein>
<evidence type="ECO:0000313" key="3">
    <source>
        <dbReference type="Proteomes" id="UP001054889"/>
    </source>
</evidence>
<evidence type="ECO:0008006" key="4">
    <source>
        <dbReference type="Google" id="ProtNLM"/>
    </source>
</evidence>
<name>A0AAV5ECB6_ELECO</name>
<keyword evidence="3" id="KW-1185">Reference proteome</keyword>
<sequence>MWKLDYLNDYFANICTHLQIKKVPPHYILKRYTRDARYHLMWDRHDIVTVGPDCTTEQFRTSKLVSLAMAVVRACRMSKTGFETGCENFEALTGLAESIPADIGPSAQGSRTNDGSSESEEPILASAPPVAEDMKISTSAPQPSKTKGSKRTGKEICYEEARGRRQKYEKSKRQCKSCGLYTGHYSTTCPLNPVVAARGSGNYRGRQGTMGTKRGRPPINRQLEQEFLQATA</sequence>